<comment type="caution">
    <text evidence="2">The sequence shown here is derived from an EMBL/GenBank/DDBJ whole genome shotgun (WGS) entry which is preliminary data.</text>
</comment>
<accession>A0A4R7RZW9</accession>
<dbReference type="AlphaFoldDB" id="A0A4R7RZW9"/>
<dbReference type="EMBL" id="SOCA01000003">
    <property type="protein sequence ID" value="TDU71431.1"/>
    <property type="molecule type" value="Genomic_DNA"/>
</dbReference>
<evidence type="ECO:0000256" key="1">
    <source>
        <dbReference type="SAM" id="Phobius"/>
    </source>
</evidence>
<evidence type="ECO:0000313" key="2">
    <source>
        <dbReference type="EMBL" id="TDU71431.1"/>
    </source>
</evidence>
<keyword evidence="1" id="KW-1133">Transmembrane helix</keyword>
<keyword evidence="3" id="KW-1185">Reference proteome</keyword>
<gene>
    <name evidence="2" type="ORF">EI77_02555</name>
</gene>
<proteinExistence type="predicted"/>
<keyword evidence="1" id="KW-0472">Membrane</keyword>
<organism evidence="2 3">
    <name type="scientific">Prosthecobacter fusiformis</name>
    <dbReference type="NCBI Taxonomy" id="48464"/>
    <lineage>
        <taxon>Bacteria</taxon>
        <taxon>Pseudomonadati</taxon>
        <taxon>Verrucomicrobiota</taxon>
        <taxon>Verrucomicrobiia</taxon>
        <taxon>Verrucomicrobiales</taxon>
        <taxon>Verrucomicrobiaceae</taxon>
        <taxon>Prosthecobacter</taxon>
    </lineage>
</organism>
<sequence>MSPVAITMAGVNILRFTMPLAQAGTEAQLADNMSGVVSIMNMVGLVLAFGGLLFSAVMFMMGQTERVLYGLVGAGIGGLSFIIVKVMFASSGGSDSIEDIEMGGATPPP</sequence>
<protein>
    <submittedName>
        <fullName evidence="2">Uncharacterized protein</fullName>
    </submittedName>
</protein>
<evidence type="ECO:0000313" key="3">
    <source>
        <dbReference type="Proteomes" id="UP000295662"/>
    </source>
</evidence>
<keyword evidence="1" id="KW-0812">Transmembrane</keyword>
<feature type="transmembrane region" description="Helical" evidence="1">
    <location>
        <begin position="39"/>
        <end position="60"/>
    </location>
</feature>
<reference evidence="2 3" key="1">
    <citation type="submission" date="2019-03" db="EMBL/GenBank/DDBJ databases">
        <title>Genomic Encyclopedia of Archaeal and Bacterial Type Strains, Phase II (KMG-II): from individual species to whole genera.</title>
        <authorList>
            <person name="Goeker M."/>
        </authorList>
    </citation>
    <scope>NUCLEOTIDE SEQUENCE [LARGE SCALE GENOMIC DNA]</scope>
    <source>
        <strain evidence="2 3">ATCC 25309</strain>
    </source>
</reference>
<dbReference type="Proteomes" id="UP000295662">
    <property type="component" value="Unassembled WGS sequence"/>
</dbReference>
<name>A0A4R7RZW9_9BACT</name>
<feature type="transmembrane region" description="Helical" evidence="1">
    <location>
        <begin position="67"/>
        <end position="88"/>
    </location>
</feature>